<evidence type="ECO:0000256" key="2">
    <source>
        <dbReference type="ARBA" id="ARBA00022723"/>
    </source>
</evidence>
<feature type="domain" description="CopC" evidence="7">
    <location>
        <begin position="25"/>
        <end position="118"/>
    </location>
</feature>
<dbReference type="EMBL" id="CP008950">
    <property type="protein sequence ID" value="AII11214.1"/>
    <property type="molecule type" value="Genomic_DNA"/>
</dbReference>
<sequence>MKRIITVLAVAAVWLLLGIVPAQAHSELVSSTPTADSVLDTPPQSAELVFNQKVQNTFVTVTVVGTDGQQWGNSTPVVAGARLTAGIEAGIPPGVYTVGYRVVSEDGHPITGSYPFTVSAAPGPAGATPGPTEAAAATPASSAIGMTTTETSKGAPMVLPILGGIVVLLFVGGIVLVLRGERRKKG</sequence>
<keyword evidence="2" id="KW-0479">Metal-binding</keyword>
<evidence type="ECO:0000256" key="1">
    <source>
        <dbReference type="ARBA" id="ARBA00004196"/>
    </source>
</evidence>
<name>A0A076F692_RHOOP</name>
<dbReference type="SUPFAM" id="SSF81296">
    <property type="entry name" value="E set domains"/>
    <property type="match status" value="1"/>
</dbReference>
<feature type="chain" id="PRO_5001711553" evidence="6">
    <location>
        <begin position="25"/>
        <end position="186"/>
    </location>
</feature>
<dbReference type="InterPro" id="IPR007348">
    <property type="entry name" value="CopC_dom"/>
</dbReference>
<dbReference type="PANTHER" id="PTHR34820">
    <property type="entry name" value="INNER MEMBRANE PROTEIN YEBZ"/>
    <property type="match status" value="1"/>
</dbReference>
<evidence type="ECO:0000256" key="4">
    <source>
        <dbReference type="ARBA" id="ARBA00023008"/>
    </source>
</evidence>
<organism evidence="8 9">
    <name type="scientific">Rhodococcus opacus</name>
    <name type="common">Nocardia opaca</name>
    <dbReference type="NCBI Taxonomy" id="37919"/>
    <lineage>
        <taxon>Bacteria</taxon>
        <taxon>Bacillati</taxon>
        <taxon>Actinomycetota</taxon>
        <taxon>Actinomycetes</taxon>
        <taxon>Mycobacteriales</taxon>
        <taxon>Nocardiaceae</taxon>
        <taxon>Rhodococcus</taxon>
    </lineage>
</organism>
<dbReference type="GO" id="GO:0046688">
    <property type="term" value="P:response to copper ion"/>
    <property type="evidence" value="ECO:0007669"/>
    <property type="project" value="InterPro"/>
</dbReference>
<keyword evidence="8" id="KW-0614">Plasmid</keyword>
<keyword evidence="5" id="KW-0472">Membrane</keyword>
<feature type="signal peptide" evidence="6">
    <location>
        <begin position="1"/>
        <end position="24"/>
    </location>
</feature>
<dbReference type="GO" id="GO:0005886">
    <property type="term" value="C:plasma membrane"/>
    <property type="evidence" value="ECO:0007669"/>
    <property type="project" value="TreeGrafter"/>
</dbReference>
<accession>A0A076F692</accession>
<dbReference type="Gene3D" id="2.60.40.1220">
    <property type="match status" value="1"/>
</dbReference>
<evidence type="ECO:0000259" key="7">
    <source>
        <dbReference type="Pfam" id="PF04234"/>
    </source>
</evidence>
<keyword evidence="4" id="KW-0186">Copper</keyword>
<comment type="subcellular location">
    <subcellularLocation>
        <location evidence="1">Cell envelope</location>
    </subcellularLocation>
</comment>
<geneLocation type="plasmid" evidence="8 9">
    <name>pPDG3</name>
</geneLocation>
<protein>
    <submittedName>
        <fullName evidence="8">Copper resistance protein CopC</fullName>
    </submittedName>
</protein>
<dbReference type="AlphaFoldDB" id="A0A076F692"/>
<evidence type="ECO:0000256" key="5">
    <source>
        <dbReference type="SAM" id="Phobius"/>
    </source>
</evidence>
<keyword evidence="3 6" id="KW-0732">Signal</keyword>
<dbReference type="InterPro" id="IPR032694">
    <property type="entry name" value="CopC/D"/>
</dbReference>
<evidence type="ECO:0000256" key="3">
    <source>
        <dbReference type="ARBA" id="ARBA00022729"/>
    </source>
</evidence>
<dbReference type="InterPro" id="IPR014755">
    <property type="entry name" value="Cu-Rt/internalin_Ig-like"/>
</dbReference>
<dbReference type="Pfam" id="PF04234">
    <property type="entry name" value="CopC"/>
    <property type="match status" value="1"/>
</dbReference>
<gene>
    <name evidence="8" type="ORF">EP51_45055</name>
</gene>
<dbReference type="GO" id="GO:0005507">
    <property type="term" value="F:copper ion binding"/>
    <property type="evidence" value="ECO:0007669"/>
    <property type="project" value="InterPro"/>
</dbReference>
<keyword evidence="5" id="KW-1133">Transmembrane helix</keyword>
<evidence type="ECO:0000313" key="9">
    <source>
        <dbReference type="Proteomes" id="UP000028488"/>
    </source>
</evidence>
<feature type="transmembrane region" description="Helical" evidence="5">
    <location>
        <begin position="157"/>
        <end position="178"/>
    </location>
</feature>
<reference evidence="8 9" key="1">
    <citation type="submission" date="2014-07" db="EMBL/GenBank/DDBJ databases">
        <title>Genome Sequence of Rhodococcus opacus Strain R7, a Biodegrader of Mono- and Polycyclic Aromatic Hydrocarbons.</title>
        <authorList>
            <person name="Di Gennaro P."/>
            <person name="Zampolli J."/>
            <person name="Presti I."/>
            <person name="Cappelletti M."/>
            <person name="D'Ursi P."/>
            <person name="Orro A."/>
            <person name="Mezzelani A."/>
            <person name="Milanesi L."/>
        </authorList>
    </citation>
    <scope>NUCLEOTIDE SEQUENCE [LARGE SCALE GENOMIC DNA]</scope>
    <source>
        <strain evidence="8 9">R7</strain>
        <plasmid evidence="8">pPDG3</plasmid>
    </source>
</reference>
<evidence type="ECO:0000313" key="8">
    <source>
        <dbReference type="EMBL" id="AII11214.1"/>
    </source>
</evidence>
<dbReference type="GO" id="GO:0006825">
    <property type="term" value="P:copper ion transport"/>
    <property type="evidence" value="ECO:0007669"/>
    <property type="project" value="InterPro"/>
</dbReference>
<dbReference type="PANTHER" id="PTHR34820:SF4">
    <property type="entry name" value="INNER MEMBRANE PROTEIN YEBZ"/>
    <property type="match status" value="1"/>
</dbReference>
<dbReference type="Proteomes" id="UP000028488">
    <property type="component" value="Plasmid pPDG3"/>
</dbReference>
<keyword evidence="5" id="KW-0812">Transmembrane</keyword>
<dbReference type="GO" id="GO:0030313">
    <property type="term" value="C:cell envelope"/>
    <property type="evidence" value="ECO:0007669"/>
    <property type="project" value="UniProtKB-SubCell"/>
</dbReference>
<dbReference type="InterPro" id="IPR014756">
    <property type="entry name" value="Ig_E-set"/>
</dbReference>
<evidence type="ECO:0000256" key="6">
    <source>
        <dbReference type="SAM" id="SignalP"/>
    </source>
</evidence>
<dbReference type="GO" id="GO:0042597">
    <property type="term" value="C:periplasmic space"/>
    <property type="evidence" value="ECO:0007669"/>
    <property type="project" value="InterPro"/>
</dbReference>
<proteinExistence type="predicted"/>
<dbReference type="RefSeq" id="WP_128643909.1">
    <property type="nucleotide sequence ID" value="NZ_CP008950.1"/>
</dbReference>